<proteinExistence type="predicted"/>
<keyword evidence="2" id="KW-1185">Reference proteome</keyword>
<dbReference type="Proteomes" id="UP001497700">
    <property type="component" value="Unassembled WGS sequence"/>
</dbReference>
<gene>
    <name evidence="1" type="ORF">F4820DRAFT_37679</name>
</gene>
<organism evidence="1 2">
    <name type="scientific">Hypoxylon rubiginosum</name>
    <dbReference type="NCBI Taxonomy" id="110542"/>
    <lineage>
        <taxon>Eukaryota</taxon>
        <taxon>Fungi</taxon>
        <taxon>Dikarya</taxon>
        <taxon>Ascomycota</taxon>
        <taxon>Pezizomycotina</taxon>
        <taxon>Sordariomycetes</taxon>
        <taxon>Xylariomycetidae</taxon>
        <taxon>Xylariales</taxon>
        <taxon>Hypoxylaceae</taxon>
        <taxon>Hypoxylon</taxon>
    </lineage>
</organism>
<dbReference type="EMBL" id="MU393535">
    <property type="protein sequence ID" value="KAI4862036.1"/>
    <property type="molecule type" value="Genomic_DNA"/>
</dbReference>
<name>A0ACB9YS69_9PEZI</name>
<comment type="caution">
    <text evidence="1">The sequence shown here is derived from an EMBL/GenBank/DDBJ whole genome shotgun (WGS) entry which is preliminary data.</text>
</comment>
<reference evidence="1 2" key="1">
    <citation type="journal article" date="2022" name="New Phytol.">
        <title>Ecological generalism drives hyperdiversity of secondary metabolite gene clusters in xylarialean endophytes.</title>
        <authorList>
            <person name="Franco M.E.E."/>
            <person name="Wisecaver J.H."/>
            <person name="Arnold A.E."/>
            <person name="Ju Y.M."/>
            <person name="Slot J.C."/>
            <person name="Ahrendt S."/>
            <person name="Moore L.P."/>
            <person name="Eastman K.E."/>
            <person name="Scott K."/>
            <person name="Konkel Z."/>
            <person name="Mondo S.J."/>
            <person name="Kuo A."/>
            <person name="Hayes R.D."/>
            <person name="Haridas S."/>
            <person name="Andreopoulos B."/>
            <person name="Riley R."/>
            <person name="LaButti K."/>
            <person name="Pangilinan J."/>
            <person name="Lipzen A."/>
            <person name="Amirebrahimi M."/>
            <person name="Yan J."/>
            <person name="Adam C."/>
            <person name="Keymanesh K."/>
            <person name="Ng V."/>
            <person name="Louie K."/>
            <person name="Northen T."/>
            <person name="Drula E."/>
            <person name="Henrissat B."/>
            <person name="Hsieh H.M."/>
            <person name="Youens-Clark K."/>
            <person name="Lutzoni F."/>
            <person name="Miadlikowska J."/>
            <person name="Eastwood D.C."/>
            <person name="Hamelin R.C."/>
            <person name="Grigoriev I.V."/>
            <person name="U'Ren J.M."/>
        </authorList>
    </citation>
    <scope>NUCLEOTIDE SEQUENCE [LARGE SCALE GENOMIC DNA]</scope>
    <source>
        <strain evidence="1 2">CBS 119005</strain>
    </source>
</reference>
<evidence type="ECO:0000313" key="2">
    <source>
        <dbReference type="Proteomes" id="UP001497700"/>
    </source>
</evidence>
<sequence>MGSSQSKPKAQASAVQQPPGPSNDHLRTQVNYSSSISSAMDTTGSVRHNRSIENQGPRISTGVRGSPSLISPVDSHGTSTALATEPYQTSCGRSYESKHQLLLPEGKEHSNKGHRFIGVEDIYHQGDTVFKKDLDVWRAYKVERFELHPRRDPDSILVHSYFLGFDKTGKWLVPELAVLVVPFSSKRFIEELDVIPGQYFDDHHSLRQKLIERGRQYADYAGGVFYREYMGDSWPTTLRKDPIKVIVDYTTASRHGQDSSSAMQCIKSGMCCVCNGERVQLQSYPKGAPHDPDICRRDPESFSQTEQDSKNDDSLLFCPPKLWAFSMSHRDWKMVLPNHLVEVQRQGEAIGKLCMMDNHKACLVSMLSHLDAEKGIKSLDTKGEKRRGLNILLTGNTGTGKTFTVETLAEKFGVPLYKITCGDLGSDLDIIELKFNEALLRAANWGAILLLDEADIFVTRSMPNTPPKFLVSIFLRQLERSECVFFMAARISNGLLDGAIQSRLHLALRLPDLTFKGQKKVWDGCIQEIENLRPEDKQKLDDFIENDLEVMENGEFSKLNGRQIINCVTAALAVALNRETTLNRDHIEMMLKLGKEFKESLSKGSQEVAVARNGTLSRSRA</sequence>
<keyword evidence="1" id="KW-0378">Hydrolase</keyword>
<accession>A0ACB9YS69</accession>
<protein>
    <submittedName>
        <fullName evidence="1">P-loop containing nucleoside triphosphate hydrolase protein</fullName>
    </submittedName>
</protein>
<evidence type="ECO:0000313" key="1">
    <source>
        <dbReference type="EMBL" id="KAI4862036.1"/>
    </source>
</evidence>